<protein>
    <submittedName>
        <fullName evidence="1">Uncharacterized protein</fullName>
    </submittedName>
</protein>
<gene>
    <name evidence="1" type="ORF">M0R45_008324</name>
</gene>
<evidence type="ECO:0000313" key="1">
    <source>
        <dbReference type="EMBL" id="KAK9942671.1"/>
    </source>
</evidence>
<name>A0AAW1Y2D9_RUBAR</name>
<accession>A0AAW1Y2D9</accession>
<comment type="caution">
    <text evidence="1">The sequence shown here is derived from an EMBL/GenBank/DDBJ whole genome shotgun (WGS) entry which is preliminary data.</text>
</comment>
<dbReference type="Proteomes" id="UP001457282">
    <property type="component" value="Unassembled WGS sequence"/>
</dbReference>
<sequence length="76" mass="8362">MQQSLGRGLVLQLRKLTTIAQRPNCYRCGALKNGLLAAAITRLLEAMDPDGVHRQDGKPGDWFCTRSVIHISDGEV</sequence>
<dbReference type="EMBL" id="JBEDUW010000002">
    <property type="protein sequence ID" value="KAK9942671.1"/>
    <property type="molecule type" value="Genomic_DNA"/>
</dbReference>
<evidence type="ECO:0000313" key="2">
    <source>
        <dbReference type="Proteomes" id="UP001457282"/>
    </source>
</evidence>
<reference evidence="1 2" key="1">
    <citation type="journal article" date="2023" name="G3 (Bethesda)">
        <title>A chromosome-length genome assembly and annotation of blackberry (Rubus argutus, cv. 'Hillquist').</title>
        <authorList>
            <person name="Bruna T."/>
            <person name="Aryal R."/>
            <person name="Dudchenko O."/>
            <person name="Sargent D.J."/>
            <person name="Mead D."/>
            <person name="Buti M."/>
            <person name="Cavallini A."/>
            <person name="Hytonen T."/>
            <person name="Andres J."/>
            <person name="Pham M."/>
            <person name="Weisz D."/>
            <person name="Mascagni F."/>
            <person name="Usai G."/>
            <person name="Natali L."/>
            <person name="Bassil N."/>
            <person name="Fernandez G.E."/>
            <person name="Lomsadze A."/>
            <person name="Armour M."/>
            <person name="Olukolu B."/>
            <person name="Poorten T."/>
            <person name="Britton C."/>
            <person name="Davik J."/>
            <person name="Ashrafi H."/>
            <person name="Aiden E.L."/>
            <person name="Borodovsky M."/>
            <person name="Worthington M."/>
        </authorList>
    </citation>
    <scope>NUCLEOTIDE SEQUENCE [LARGE SCALE GENOMIC DNA]</scope>
    <source>
        <strain evidence="1">PI 553951</strain>
    </source>
</reference>
<organism evidence="1 2">
    <name type="scientific">Rubus argutus</name>
    <name type="common">Southern blackberry</name>
    <dbReference type="NCBI Taxonomy" id="59490"/>
    <lineage>
        <taxon>Eukaryota</taxon>
        <taxon>Viridiplantae</taxon>
        <taxon>Streptophyta</taxon>
        <taxon>Embryophyta</taxon>
        <taxon>Tracheophyta</taxon>
        <taxon>Spermatophyta</taxon>
        <taxon>Magnoliopsida</taxon>
        <taxon>eudicotyledons</taxon>
        <taxon>Gunneridae</taxon>
        <taxon>Pentapetalae</taxon>
        <taxon>rosids</taxon>
        <taxon>fabids</taxon>
        <taxon>Rosales</taxon>
        <taxon>Rosaceae</taxon>
        <taxon>Rosoideae</taxon>
        <taxon>Rosoideae incertae sedis</taxon>
        <taxon>Rubus</taxon>
    </lineage>
</organism>
<dbReference type="AlphaFoldDB" id="A0AAW1Y2D9"/>
<proteinExistence type="predicted"/>
<keyword evidence="2" id="KW-1185">Reference proteome</keyword>